<reference evidence="2" key="1">
    <citation type="submission" date="2020-04" db="EMBL/GenBank/DDBJ databases">
        <authorList>
            <person name="Chiriac C."/>
            <person name="Salcher M."/>
            <person name="Ghai R."/>
            <person name="Kavagutti S V."/>
        </authorList>
    </citation>
    <scope>NUCLEOTIDE SEQUENCE</scope>
</reference>
<name>A0A6J5P9G5_9CAUD</name>
<organism evidence="2">
    <name type="scientific">uncultured Caudovirales phage</name>
    <dbReference type="NCBI Taxonomy" id="2100421"/>
    <lineage>
        <taxon>Viruses</taxon>
        <taxon>Duplodnaviria</taxon>
        <taxon>Heunggongvirae</taxon>
        <taxon>Uroviricota</taxon>
        <taxon>Caudoviricetes</taxon>
        <taxon>Peduoviridae</taxon>
        <taxon>Maltschvirus</taxon>
        <taxon>Maltschvirus maltsch</taxon>
    </lineage>
</organism>
<accession>A0A6J5P9G5</accession>
<sequence length="145" mass="16432">MKAREFIPEADDTLGIASPGRAQAWIAKVYAEYPGRWQNNHVMTWGEGDDQQFAMFELIPSMSKKDAVEVKWFQAYPLRQGVGTRAMKVLQDLARQDGIALTLFPWDKGQVSQAKLTKFYRGQGFRPVHTGGKSLQWEPGNKELS</sequence>
<evidence type="ECO:0000313" key="3">
    <source>
        <dbReference type="EMBL" id="CAB4186912.1"/>
    </source>
</evidence>
<dbReference type="EMBL" id="LR797099">
    <property type="protein sequence ID" value="CAB4186912.1"/>
    <property type="molecule type" value="Genomic_DNA"/>
</dbReference>
<evidence type="ECO:0008006" key="5">
    <source>
        <dbReference type="Google" id="ProtNLM"/>
    </source>
</evidence>
<dbReference type="InterPro" id="IPR016181">
    <property type="entry name" value="Acyl_CoA_acyltransferase"/>
</dbReference>
<evidence type="ECO:0000313" key="1">
    <source>
        <dbReference type="EMBL" id="CAB4163902.1"/>
    </source>
</evidence>
<proteinExistence type="predicted"/>
<protein>
    <recommendedName>
        <fullName evidence="5">N-acetyltransferase domain-containing protein</fullName>
    </recommendedName>
</protein>
<gene>
    <name evidence="3" type="ORF">UFOVP1146_258</name>
    <name evidence="4" type="ORF">UFOVP1638_307</name>
    <name evidence="1" type="ORF">UFOVP812_171</name>
    <name evidence="2" type="ORF">UFOVP818_394</name>
</gene>
<evidence type="ECO:0000313" key="4">
    <source>
        <dbReference type="EMBL" id="CAB4221411.1"/>
    </source>
</evidence>
<dbReference type="EMBL" id="LR796776">
    <property type="protein sequence ID" value="CAB4165858.1"/>
    <property type="molecule type" value="Genomic_DNA"/>
</dbReference>
<dbReference type="EMBL" id="LR796758">
    <property type="protein sequence ID" value="CAB4163902.1"/>
    <property type="molecule type" value="Genomic_DNA"/>
</dbReference>
<evidence type="ECO:0000313" key="2">
    <source>
        <dbReference type="EMBL" id="CAB4165858.1"/>
    </source>
</evidence>
<dbReference type="EMBL" id="LR797502">
    <property type="protein sequence ID" value="CAB4221411.1"/>
    <property type="molecule type" value="Genomic_DNA"/>
</dbReference>
<dbReference type="SUPFAM" id="SSF55729">
    <property type="entry name" value="Acyl-CoA N-acyltransferases (Nat)"/>
    <property type="match status" value="1"/>
</dbReference>